<dbReference type="GO" id="GO:0005524">
    <property type="term" value="F:ATP binding"/>
    <property type="evidence" value="ECO:0007669"/>
    <property type="project" value="UniProtKB-KW"/>
</dbReference>
<dbReference type="SUPFAM" id="SSF48019">
    <property type="entry name" value="post-AAA+ oligomerization domain-like"/>
    <property type="match status" value="1"/>
</dbReference>
<dbReference type="Gene3D" id="1.20.272.10">
    <property type="match status" value="1"/>
</dbReference>
<dbReference type="InterPro" id="IPR050238">
    <property type="entry name" value="DNA_Rep/Repair_Clamp_Loader"/>
</dbReference>
<dbReference type="Gene3D" id="1.10.8.60">
    <property type="match status" value="1"/>
</dbReference>
<keyword evidence="1" id="KW-0235">DNA replication</keyword>
<reference evidence="5" key="1">
    <citation type="submission" date="2018-10" db="EMBL/GenBank/DDBJ databases">
        <title>Hidden diversity of soil giant viruses.</title>
        <authorList>
            <person name="Schulz F."/>
            <person name="Alteio L."/>
            <person name="Goudeau D."/>
            <person name="Ryan E.M."/>
            <person name="Malmstrom R.R."/>
            <person name="Blanchard J."/>
            <person name="Woyke T."/>
        </authorList>
    </citation>
    <scope>NUCLEOTIDE SEQUENCE</scope>
    <source>
        <strain evidence="5">HOV1</strain>
    </source>
</reference>
<dbReference type="GO" id="GO:0006281">
    <property type="term" value="P:DNA repair"/>
    <property type="evidence" value="ECO:0007669"/>
    <property type="project" value="TreeGrafter"/>
</dbReference>
<dbReference type="Gene3D" id="3.40.50.300">
    <property type="entry name" value="P-loop containing nucleotide triphosphate hydrolases"/>
    <property type="match status" value="1"/>
</dbReference>
<dbReference type="SUPFAM" id="SSF52540">
    <property type="entry name" value="P-loop containing nucleoside triphosphate hydrolases"/>
    <property type="match status" value="1"/>
</dbReference>
<dbReference type="InterPro" id="IPR013748">
    <property type="entry name" value="Rep_factorC_C"/>
</dbReference>
<keyword evidence="2" id="KW-0547">Nucleotide-binding</keyword>
<dbReference type="GO" id="GO:0003677">
    <property type="term" value="F:DNA binding"/>
    <property type="evidence" value="ECO:0007669"/>
    <property type="project" value="InterPro"/>
</dbReference>
<dbReference type="InterPro" id="IPR003593">
    <property type="entry name" value="AAA+_ATPase"/>
</dbReference>
<dbReference type="GO" id="GO:0003689">
    <property type="term" value="F:DNA clamp loader activity"/>
    <property type="evidence" value="ECO:0007669"/>
    <property type="project" value="TreeGrafter"/>
</dbReference>
<keyword evidence="3" id="KW-0067">ATP-binding</keyword>
<dbReference type="PANTHER" id="PTHR11669">
    <property type="entry name" value="REPLICATION FACTOR C / DNA POLYMERASE III GAMMA-TAU SUBUNIT"/>
    <property type="match status" value="1"/>
</dbReference>
<dbReference type="Pfam" id="PF00004">
    <property type="entry name" value="AAA"/>
    <property type="match status" value="1"/>
</dbReference>
<dbReference type="InterPro" id="IPR003959">
    <property type="entry name" value="ATPase_AAA_core"/>
</dbReference>
<gene>
    <name evidence="5" type="ORF">Homavirus5_18</name>
</gene>
<dbReference type="GO" id="GO:0016887">
    <property type="term" value="F:ATP hydrolysis activity"/>
    <property type="evidence" value="ECO:0007669"/>
    <property type="project" value="InterPro"/>
</dbReference>
<evidence type="ECO:0000256" key="2">
    <source>
        <dbReference type="ARBA" id="ARBA00022741"/>
    </source>
</evidence>
<dbReference type="CDD" id="cd18140">
    <property type="entry name" value="HLD_clamp_RFC"/>
    <property type="match status" value="1"/>
</dbReference>
<dbReference type="InterPro" id="IPR027417">
    <property type="entry name" value="P-loop_NTPase"/>
</dbReference>
<feature type="domain" description="AAA+ ATPase" evidence="4">
    <location>
        <begin position="64"/>
        <end position="199"/>
    </location>
</feature>
<organism evidence="5">
    <name type="scientific">Homavirus sp</name>
    <dbReference type="NCBI Taxonomy" id="2487769"/>
    <lineage>
        <taxon>Viruses</taxon>
        <taxon>Varidnaviria</taxon>
        <taxon>Bamfordvirae</taxon>
        <taxon>Nucleocytoviricota</taxon>
        <taxon>Megaviricetes</taxon>
        <taxon>Imitervirales</taxon>
        <taxon>Mimiviridae</taxon>
        <taxon>Klosneuvirinae</taxon>
    </lineage>
</organism>
<dbReference type="CDD" id="cd00009">
    <property type="entry name" value="AAA"/>
    <property type="match status" value="1"/>
</dbReference>
<evidence type="ECO:0000259" key="4">
    <source>
        <dbReference type="SMART" id="SM00382"/>
    </source>
</evidence>
<dbReference type="InterPro" id="IPR008921">
    <property type="entry name" value="DNA_pol3_clamp-load_cplx_C"/>
</dbReference>
<evidence type="ECO:0000313" key="5">
    <source>
        <dbReference type="EMBL" id="AYV82076.1"/>
    </source>
</evidence>
<protein>
    <submittedName>
        <fullName evidence="5">Replication factor C small subunit</fullName>
    </submittedName>
</protein>
<evidence type="ECO:0000256" key="1">
    <source>
        <dbReference type="ARBA" id="ARBA00022705"/>
    </source>
</evidence>
<dbReference type="InterPro" id="IPR047854">
    <property type="entry name" value="RFC_lid"/>
</dbReference>
<name>A0A3G5A4B2_9VIRU</name>
<dbReference type="SMART" id="SM00382">
    <property type="entry name" value="AAA"/>
    <property type="match status" value="1"/>
</dbReference>
<dbReference type="FunFam" id="3.40.50.300:FF:000129">
    <property type="entry name" value="Replication factor C subunit 5"/>
    <property type="match status" value="1"/>
</dbReference>
<dbReference type="EMBL" id="MK072336">
    <property type="protein sequence ID" value="AYV82076.1"/>
    <property type="molecule type" value="Genomic_DNA"/>
</dbReference>
<accession>A0A3G5A4B2</accession>
<dbReference type="GO" id="GO:0006261">
    <property type="term" value="P:DNA-templated DNA replication"/>
    <property type="evidence" value="ECO:0007669"/>
    <property type="project" value="TreeGrafter"/>
</dbReference>
<dbReference type="PANTHER" id="PTHR11669:SF9">
    <property type="entry name" value="REPLICATION FACTOR C SUBUNIT 5"/>
    <property type="match status" value="1"/>
</dbReference>
<proteinExistence type="predicted"/>
<evidence type="ECO:0000256" key="3">
    <source>
        <dbReference type="ARBA" id="ARBA00022840"/>
    </source>
</evidence>
<dbReference type="Pfam" id="PF08542">
    <property type="entry name" value="Rep_fac_C"/>
    <property type="match status" value="1"/>
</dbReference>
<sequence>MEKDQSNLQNLQNLQNFHNSNEISIFKSTDNLPWIEKYRPHTLNNIIAHTDIINTLKIFIKNKCLPHLLLYGPSGTGKTSTIMACAEELYGEYYPFMVMELNASDDRGIEVVRSKIKQFVTSKNVFFGKNPEERNGIFKLVILDEADAMTDDAQAILRKVVEKYTTTTRFCLICNYIQNINPALQSRCTRFRFAPINKSNMKLKTMEIIEKEKIDITEQGIDTIIRRSNGDMRKVLNNLQSVSMAYSKIDEKNVNICLGYPRKTHIEYIMNHLINEPFSTTYMNITDIKKKNGLSLTDIIREIHDILICCILENKYQYEYIKKLDMEKISRILDELRIVEFNQSVNTTESIQLSAMIAIFKKVL</sequence>